<proteinExistence type="predicted"/>
<comment type="caution">
    <text evidence="8">The sequence shown here is derived from an EMBL/GenBank/DDBJ whole genome shotgun (WGS) entry which is preliminary data.</text>
</comment>
<keyword evidence="5" id="KW-0496">Mitochondrion</keyword>
<comment type="catalytic activity">
    <reaction evidence="1">
        <text>3-hydroxy-2-methylpropanoyl-CoA + H2O = 3-hydroxy-2-methylpropanoate + CoA + H(+)</text>
        <dbReference type="Rhea" id="RHEA:20888"/>
        <dbReference type="ChEBI" id="CHEBI:11805"/>
        <dbReference type="ChEBI" id="CHEBI:15377"/>
        <dbReference type="ChEBI" id="CHEBI:15378"/>
        <dbReference type="ChEBI" id="CHEBI:57287"/>
        <dbReference type="ChEBI" id="CHEBI:57340"/>
        <dbReference type="EC" id="3.1.2.4"/>
    </reaction>
</comment>
<dbReference type="GO" id="GO:0003860">
    <property type="term" value="F:3-hydroxyisobutyryl-CoA hydrolase activity"/>
    <property type="evidence" value="ECO:0007669"/>
    <property type="project" value="UniProtKB-EC"/>
</dbReference>
<dbReference type="EMBL" id="JH711574">
    <property type="protein sequence ID" value="EIW84859.1"/>
    <property type="molecule type" value="Genomic_DNA"/>
</dbReference>
<feature type="domain" description="Enoyl-CoA hydratase/isomerase" evidence="7">
    <location>
        <begin position="46"/>
        <end position="386"/>
    </location>
</feature>
<dbReference type="InterPro" id="IPR018376">
    <property type="entry name" value="Enoyl-CoA_hyd/isom_CS"/>
</dbReference>
<gene>
    <name evidence="8" type="ORF">CONPUDRAFT_162180</name>
</gene>
<dbReference type="CDD" id="cd06558">
    <property type="entry name" value="crotonase-like"/>
    <property type="match status" value="1"/>
</dbReference>
<dbReference type="GO" id="GO:0006574">
    <property type="term" value="P:L-valine catabolic process"/>
    <property type="evidence" value="ECO:0007669"/>
    <property type="project" value="TreeGrafter"/>
</dbReference>
<dbReference type="InterPro" id="IPR045004">
    <property type="entry name" value="ECH_dom"/>
</dbReference>
<dbReference type="InterPro" id="IPR029045">
    <property type="entry name" value="ClpP/crotonase-like_dom_sf"/>
</dbReference>
<dbReference type="NCBIfam" id="NF004127">
    <property type="entry name" value="PRK05617.1"/>
    <property type="match status" value="1"/>
</dbReference>
<dbReference type="AlphaFoldDB" id="A0A5M3N0E5"/>
<evidence type="ECO:0000256" key="1">
    <source>
        <dbReference type="ARBA" id="ARBA00001709"/>
    </source>
</evidence>
<keyword evidence="9" id="KW-1185">Reference proteome</keyword>
<evidence type="ECO:0000256" key="3">
    <source>
        <dbReference type="ARBA" id="ARBA00011915"/>
    </source>
</evidence>
<name>A0A5M3N0E5_CONPW</name>
<evidence type="ECO:0000313" key="9">
    <source>
        <dbReference type="Proteomes" id="UP000053558"/>
    </source>
</evidence>
<evidence type="ECO:0000313" key="8">
    <source>
        <dbReference type="EMBL" id="EIW84859.1"/>
    </source>
</evidence>
<accession>A0A5M3N0E5</accession>
<evidence type="ECO:0000259" key="7">
    <source>
        <dbReference type="Pfam" id="PF16113"/>
    </source>
</evidence>
<reference evidence="9" key="1">
    <citation type="journal article" date="2012" name="Science">
        <title>The Paleozoic origin of enzymatic lignin decomposition reconstructed from 31 fungal genomes.</title>
        <authorList>
            <person name="Floudas D."/>
            <person name="Binder M."/>
            <person name="Riley R."/>
            <person name="Barry K."/>
            <person name="Blanchette R.A."/>
            <person name="Henrissat B."/>
            <person name="Martinez A.T."/>
            <person name="Otillar R."/>
            <person name="Spatafora J.W."/>
            <person name="Yadav J.S."/>
            <person name="Aerts A."/>
            <person name="Benoit I."/>
            <person name="Boyd A."/>
            <person name="Carlson A."/>
            <person name="Copeland A."/>
            <person name="Coutinho P.M."/>
            <person name="de Vries R.P."/>
            <person name="Ferreira P."/>
            <person name="Findley K."/>
            <person name="Foster B."/>
            <person name="Gaskell J."/>
            <person name="Glotzer D."/>
            <person name="Gorecki P."/>
            <person name="Heitman J."/>
            <person name="Hesse C."/>
            <person name="Hori C."/>
            <person name="Igarashi K."/>
            <person name="Jurgens J.A."/>
            <person name="Kallen N."/>
            <person name="Kersten P."/>
            <person name="Kohler A."/>
            <person name="Kuees U."/>
            <person name="Kumar T.K.A."/>
            <person name="Kuo A."/>
            <person name="LaButti K."/>
            <person name="Larrondo L.F."/>
            <person name="Lindquist E."/>
            <person name="Ling A."/>
            <person name="Lombard V."/>
            <person name="Lucas S."/>
            <person name="Lundell T."/>
            <person name="Martin R."/>
            <person name="McLaughlin D.J."/>
            <person name="Morgenstern I."/>
            <person name="Morin E."/>
            <person name="Murat C."/>
            <person name="Nagy L.G."/>
            <person name="Nolan M."/>
            <person name="Ohm R.A."/>
            <person name="Patyshakuliyeva A."/>
            <person name="Rokas A."/>
            <person name="Ruiz-Duenas F.J."/>
            <person name="Sabat G."/>
            <person name="Salamov A."/>
            <person name="Samejima M."/>
            <person name="Schmutz J."/>
            <person name="Slot J.C."/>
            <person name="St John F."/>
            <person name="Stenlid J."/>
            <person name="Sun H."/>
            <person name="Sun S."/>
            <person name="Syed K."/>
            <person name="Tsang A."/>
            <person name="Wiebenga A."/>
            <person name="Young D."/>
            <person name="Pisabarro A."/>
            <person name="Eastwood D.C."/>
            <person name="Martin F."/>
            <person name="Cullen D."/>
            <person name="Grigoriev I.V."/>
            <person name="Hibbett D.S."/>
        </authorList>
    </citation>
    <scope>NUCLEOTIDE SEQUENCE [LARGE SCALE GENOMIC DNA]</scope>
    <source>
        <strain evidence="9">RWD-64-598 SS2</strain>
    </source>
</reference>
<sequence length="480" mass="52477">MLRTALRRMTRNSAPALARTQAVAAHMSTSAPDAQPVLFESRGTMRQYILNREKKLNALNTEMLDILRPQLEEWSKSDLCKVVVGSGLGRAFCAGGDVATVLKDSLNDATRPNSIAFFRSEYELDYILSVLPKSYIALLDGITMGGGVGLAISAPFRVATEKTVFAMPETKIGFCPDVGASFFLSRMDGQVGTYLALTSETLVGREVFEHGFATHYIPSTSIPTLMARLADLDNPTPELIDRAIEELHAERQPNDAAGKFTGKTRQALDSAFSHDTVEDIVKSLEAFASHEDTGVRDWAKATLETLRMRSPTSLKVALAAVRRGKKLSLLESLQMEMGIATAYCSGASPDFRTGISAVLIDKTQGRPTWTPDSIDQVTPEIVDRFFNKSSTYVASSPQLTPPPELRNKNKDPMRFALPTEATINDTINSLSSGGSVPLSEVLAKFDDLRSGKNGIKEKVMDVVQRRYKLVDQGGNQFIQS</sequence>
<evidence type="ECO:0000256" key="5">
    <source>
        <dbReference type="ARBA" id="ARBA00023128"/>
    </source>
</evidence>
<dbReference type="OMA" id="EVFTMEY"/>
<dbReference type="GO" id="GO:0005739">
    <property type="term" value="C:mitochondrion"/>
    <property type="evidence" value="ECO:0007669"/>
    <property type="project" value="UniProtKB-SubCell"/>
</dbReference>
<comment type="subcellular location">
    <subcellularLocation>
        <location evidence="2">Mitochondrion</location>
    </subcellularLocation>
</comment>
<dbReference type="OrthoDB" id="1737613at2759"/>
<dbReference type="GeneID" id="19204688"/>
<keyword evidence="4 8" id="KW-0378">Hydrolase</keyword>
<dbReference type="PANTHER" id="PTHR43176:SF3">
    <property type="entry name" value="3-HYDROXYISOBUTYRYL-COA HYDROLASE, MITOCHONDRIAL"/>
    <property type="match status" value="1"/>
</dbReference>
<protein>
    <recommendedName>
        <fullName evidence="3">3-hydroxyisobutyryl-CoA hydrolase</fullName>
        <ecNumber evidence="3">3.1.2.4</ecNumber>
    </recommendedName>
    <alternativeName>
        <fullName evidence="6">3-hydroxyisobutyryl-coenzyme A hydrolase</fullName>
    </alternativeName>
</protein>
<dbReference type="InterPro" id="IPR032259">
    <property type="entry name" value="HIBYL-CoA-H"/>
</dbReference>
<evidence type="ECO:0000256" key="2">
    <source>
        <dbReference type="ARBA" id="ARBA00004173"/>
    </source>
</evidence>
<dbReference type="FunFam" id="3.90.226.10:FF:000026">
    <property type="entry name" value="3-hydroxyisobutyryl-CoA hydrolase, mitochondrial"/>
    <property type="match status" value="1"/>
</dbReference>
<dbReference type="SUPFAM" id="SSF52096">
    <property type="entry name" value="ClpP/crotonase"/>
    <property type="match status" value="1"/>
</dbReference>
<evidence type="ECO:0000256" key="4">
    <source>
        <dbReference type="ARBA" id="ARBA00022801"/>
    </source>
</evidence>
<dbReference type="PROSITE" id="PS00166">
    <property type="entry name" value="ENOYL_COA_HYDRATASE"/>
    <property type="match status" value="1"/>
</dbReference>
<dbReference type="PANTHER" id="PTHR43176">
    <property type="entry name" value="3-HYDROXYISOBUTYRYL-COA HYDROLASE-RELATED"/>
    <property type="match status" value="1"/>
</dbReference>
<dbReference type="KEGG" id="cput:CONPUDRAFT_162180"/>
<evidence type="ECO:0000256" key="6">
    <source>
        <dbReference type="ARBA" id="ARBA00031181"/>
    </source>
</evidence>
<organism evidence="8 9">
    <name type="scientific">Coniophora puteana (strain RWD-64-598)</name>
    <name type="common">Brown rot fungus</name>
    <dbReference type="NCBI Taxonomy" id="741705"/>
    <lineage>
        <taxon>Eukaryota</taxon>
        <taxon>Fungi</taxon>
        <taxon>Dikarya</taxon>
        <taxon>Basidiomycota</taxon>
        <taxon>Agaricomycotina</taxon>
        <taxon>Agaricomycetes</taxon>
        <taxon>Agaricomycetidae</taxon>
        <taxon>Boletales</taxon>
        <taxon>Coniophorineae</taxon>
        <taxon>Coniophoraceae</taxon>
        <taxon>Coniophora</taxon>
    </lineage>
</organism>
<dbReference type="Pfam" id="PF16113">
    <property type="entry name" value="ECH_2"/>
    <property type="match status" value="1"/>
</dbReference>
<dbReference type="RefSeq" id="XP_007764535.1">
    <property type="nucleotide sequence ID" value="XM_007766345.1"/>
</dbReference>
<dbReference type="EC" id="3.1.2.4" evidence="3"/>
<dbReference type="Gene3D" id="3.90.226.10">
    <property type="entry name" value="2-enoyl-CoA Hydratase, Chain A, domain 1"/>
    <property type="match status" value="1"/>
</dbReference>
<dbReference type="Proteomes" id="UP000053558">
    <property type="component" value="Unassembled WGS sequence"/>
</dbReference>